<feature type="transmembrane region" description="Helical" evidence="5">
    <location>
        <begin position="40"/>
        <end position="59"/>
    </location>
</feature>
<protein>
    <submittedName>
        <fullName evidence="7">NnrU family protein</fullName>
    </submittedName>
</protein>
<gene>
    <name evidence="7" type="ORF">E0E05_04520</name>
</gene>
<feature type="transmembrane region" description="Helical" evidence="5">
    <location>
        <begin position="71"/>
        <end position="92"/>
    </location>
</feature>
<keyword evidence="3 5" id="KW-1133">Transmembrane helix</keyword>
<feature type="transmembrane region" description="Helical" evidence="5">
    <location>
        <begin position="157"/>
        <end position="176"/>
    </location>
</feature>
<dbReference type="GO" id="GO:0016020">
    <property type="term" value="C:membrane"/>
    <property type="evidence" value="ECO:0007669"/>
    <property type="project" value="UniProtKB-SubCell"/>
</dbReference>
<feature type="transmembrane region" description="Helical" evidence="5">
    <location>
        <begin position="112"/>
        <end position="136"/>
    </location>
</feature>
<evidence type="ECO:0000313" key="7">
    <source>
        <dbReference type="EMBL" id="QBK29927.1"/>
    </source>
</evidence>
<comment type="subcellular location">
    <subcellularLocation>
        <location evidence="1">Membrane</location>
        <topology evidence="1">Multi-pass membrane protein</topology>
    </subcellularLocation>
</comment>
<reference evidence="7 8" key="1">
    <citation type="journal article" date="2017" name="Int. J. Syst. Evol. Microbiol.">
        <title>Roseitalea porphyridii gen. nov., sp. nov., isolated from a red alga, and reclassification of Hoeflea suaedae Chung et al. 2013 as Pseudohoeflea suaedae gen. nov., comb. nov.</title>
        <authorList>
            <person name="Hyeon J.W."/>
            <person name="Jeong S.E."/>
            <person name="Baek K."/>
            <person name="Jeon C.O."/>
        </authorList>
    </citation>
    <scope>NUCLEOTIDE SEQUENCE [LARGE SCALE GENOMIC DNA]</scope>
    <source>
        <strain evidence="7 8">MA7-20</strain>
    </source>
</reference>
<dbReference type="Proteomes" id="UP000293719">
    <property type="component" value="Chromosome"/>
</dbReference>
<evidence type="ECO:0000256" key="2">
    <source>
        <dbReference type="ARBA" id="ARBA00022692"/>
    </source>
</evidence>
<name>A0A4P6UXS4_9HYPH</name>
<feature type="domain" description="NnrU" evidence="6">
    <location>
        <begin position="4"/>
        <end position="187"/>
    </location>
</feature>
<sequence length="191" mass="20978">MVWLILGLVLFLGIHSVRMVAPGFRDRLIAERGESAWKGIYSVVALIGLVLLVWGFGQARQVAPVLWVPPTFMAHINLLLMLPALILLVASQLPAGYMKRAVKHPMILAVKIWAFGHLLANGDLASLLLFGAFLAWGVWNRIAVKRRGDPVFGEPKAMYDGIAAVVGTLIYLWLILQGHLWLFGVPPIAVA</sequence>
<dbReference type="Pfam" id="PF07298">
    <property type="entry name" value="NnrU"/>
    <property type="match status" value="1"/>
</dbReference>
<keyword evidence="8" id="KW-1185">Reference proteome</keyword>
<dbReference type="InterPro" id="IPR009915">
    <property type="entry name" value="NnrU_dom"/>
</dbReference>
<evidence type="ECO:0000256" key="3">
    <source>
        <dbReference type="ARBA" id="ARBA00022989"/>
    </source>
</evidence>
<evidence type="ECO:0000259" key="6">
    <source>
        <dbReference type="Pfam" id="PF07298"/>
    </source>
</evidence>
<accession>A0A4P6UXS4</accession>
<organism evidence="7 8">
    <name type="scientific">Roseitalea porphyridii</name>
    <dbReference type="NCBI Taxonomy" id="1852022"/>
    <lineage>
        <taxon>Bacteria</taxon>
        <taxon>Pseudomonadati</taxon>
        <taxon>Pseudomonadota</taxon>
        <taxon>Alphaproteobacteria</taxon>
        <taxon>Hyphomicrobiales</taxon>
        <taxon>Ahrensiaceae</taxon>
        <taxon>Roseitalea</taxon>
    </lineage>
</organism>
<evidence type="ECO:0000256" key="5">
    <source>
        <dbReference type="SAM" id="Phobius"/>
    </source>
</evidence>
<dbReference type="AlphaFoldDB" id="A0A4P6UXS4"/>
<keyword evidence="4 5" id="KW-0472">Membrane</keyword>
<dbReference type="OrthoDB" id="5293641at2"/>
<dbReference type="RefSeq" id="WP_131615637.1">
    <property type="nucleotide sequence ID" value="NZ_CP036532.1"/>
</dbReference>
<proteinExistence type="predicted"/>
<dbReference type="GeneID" id="90766552"/>
<dbReference type="EMBL" id="CP036532">
    <property type="protein sequence ID" value="QBK29927.1"/>
    <property type="molecule type" value="Genomic_DNA"/>
</dbReference>
<evidence type="ECO:0000313" key="8">
    <source>
        <dbReference type="Proteomes" id="UP000293719"/>
    </source>
</evidence>
<evidence type="ECO:0000256" key="1">
    <source>
        <dbReference type="ARBA" id="ARBA00004141"/>
    </source>
</evidence>
<evidence type="ECO:0000256" key="4">
    <source>
        <dbReference type="ARBA" id="ARBA00023136"/>
    </source>
</evidence>
<dbReference type="KEGG" id="rpod:E0E05_04520"/>
<keyword evidence="2 5" id="KW-0812">Transmembrane</keyword>